<dbReference type="RefSeq" id="WP_038454746.1">
    <property type="nucleotide sequence ID" value="NZ_LPJO01000061.1"/>
</dbReference>
<dbReference type="CDD" id="cd00531">
    <property type="entry name" value="NTF2_like"/>
    <property type="match status" value="1"/>
</dbReference>
<dbReference type="Gene3D" id="3.10.450.50">
    <property type="match status" value="1"/>
</dbReference>
<organism evidence="3 4">
    <name type="scientific">Burkholderia pseudomultivorans</name>
    <dbReference type="NCBI Taxonomy" id="1207504"/>
    <lineage>
        <taxon>Bacteria</taxon>
        <taxon>Pseudomonadati</taxon>
        <taxon>Pseudomonadota</taxon>
        <taxon>Betaproteobacteria</taxon>
        <taxon>Burkholderiales</taxon>
        <taxon>Burkholderiaceae</taxon>
        <taxon>Burkholderia</taxon>
        <taxon>Burkholderia cepacia complex</taxon>
    </lineage>
</organism>
<feature type="domain" description="SnoaL-like" evidence="2">
    <location>
        <begin position="6"/>
        <end position="130"/>
    </location>
</feature>
<dbReference type="EMBL" id="LPJX01000022">
    <property type="protein sequence ID" value="KWF68769.1"/>
    <property type="molecule type" value="Genomic_DNA"/>
</dbReference>
<comment type="caution">
    <text evidence="3">The sequence shown here is derived from an EMBL/GenBank/DDBJ whole genome shotgun (WGS) entry which is preliminary data.</text>
</comment>
<feature type="region of interest" description="Disordered" evidence="1">
    <location>
        <begin position="139"/>
        <end position="169"/>
    </location>
</feature>
<dbReference type="GO" id="GO:0051213">
    <property type="term" value="F:dioxygenase activity"/>
    <property type="evidence" value="ECO:0007669"/>
    <property type="project" value="UniProtKB-KW"/>
</dbReference>
<dbReference type="Pfam" id="PF13577">
    <property type="entry name" value="SnoaL_4"/>
    <property type="match status" value="1"/>
</dbReference>
<proteinExistence type="predicted"/>
<evidence type="ECO:0000313" key="4">
    <source>
        <dbReference type="Proteomes" id="UP000061512"/>
    </source>
</evidence>
<evidence type="ECO:0000313" key="3">
    <source>
        <dbReference type="EMBL" id="KWF68769.1"/>
    </source>
</evidence>
<gene>
    <name evidence="3" type="ORF">WT57_00455</name>
</gene>
<keyword evidence="3" id="KW-0560">Oxidoreductase</keyword>
<reference evidence="3 4" key="1">
    <citation type="submission" date="2015-11" db="EMBL/GenBank/DDBJ databases">
        <title>Expanding the genomic diversity of Burkholderia species for the development of highly accurate diagnostics.</title>
        <authorList>
            <person name="Sahl J."/>
            <person name="Keim P."/>
            <person name="Wagner D."/>
        </authorList>
    </citation>
    <scope>NUCLEOTIDE SEQUENCE [LARGE SCALE GENOMIC DNA]</scope>
    <source>
        <strain evidence="3 4">MSMB574WGS</strain>
    </source>
</reference>
<evidence type="ECO:0000259" key="2">
    <source>
        <dbReference type="Pfam" id="PF13577"/>
    </source>
</evidence>
<sequence>MEAKLQQLLDEADIRRVHIRYCRGVDRMDWDLIRSCYHPDAIDRHGAYEGGVEGFIEWAAELLPTFECTQHFTGNQYVQVDGDVAYAEHYAQAIHRTRPTRDAPAMDWIVFIRYVDRMERRNGEWRIADRMVVLDSQRSDPVPAESAPLGNFNVGRRDKGDPSYKYGLV</sequence>
<protein>
    <submittedName>
        <fullName evidence="3">Aromatic-ring-hydroxylating dioxygenase</fullName>
    </submittedName>
</protein>
<keyword evidence="3" id="KW-0223">Dioxygenase</keyword>
<dbReference type="InterPro" id="IPR032710">
    <property type="entry name" value="NTF2-like_dom_sf"/>
</dbReference>
<dbReference type="AlphaFoldDB" id="A0A132F4A7"/>
<dbReference type="SUPFAM" id="SSF54427">
    <property type="entry name" value="NTF2-like"/>
    <property type="match status" value="1"/>
</dbReference>
<name>A0A132F4A7_9BURK</name>
<evidence type="ECO:0000256" key="1">
    <source>
        <dbReference type="SAM" id="MobiDB-lite"/>
    </source>
</evidence>
<dbReference type="InterPro" id="IPR037401">
    <property type="entry name" value="SnoaL-like"/>
</dbReference>
<accession>A0A132F4A7</accession>
<dbReference type="Proteomes" id="UP000061512">
    <property type="component" value="Unassembled WGS sequence"/>
</dbReference>